<dbReference type="InterPro" id="IPR027417">
    <property type="entry name" value="P-loop_NTPase"/>
</dbReference>
<dbReference type="OrthoDB" id="10042665at2759"/>
<dbReference type="GO" id="GO:0016887">
    <property type="term" value="F:ATP hydrolysis activity"/>
    <property type="evidence" value="ECO:0007669"/>
    <property type="project" value="InterPro"/>
</dbReference>
<evidence type="ECO:0000256" key="1">
    <source>
        <dbReference type="SAM" id="MobiDB-lite"/>
    </source>
</evidence>
<dbReference type="STRING" id="1081109.A0A167ZR32"/>
<gene>
    <name evidence="3" type="ORF">AAL_06021</name>
</gene>
<feature type="region of interest" description="Disordered" evidence="1">
    <location>
        <begin position="751"/>
        <end position="914"/>
    </location>
</feature>
<dbReference type="Proteomes" id="UP000078544">
    <property type="component" value="Unassembled WGS sequence"/>
</dbReference>
<dbReference type="PANTHER" id="PTHR46411:SF2">
    <property type="entry name" value="AAA+ ATPASE DOMAIN-CONTAINING PROTEIN"/>
    <property type="match status" value="1"/>
</dbReference>
<keyword evidence="4" id="KW-1185">Reference proteome</keyword>
<dbReference type="EMBL" id="AZGY01000014">
    <property type="protein sequence ID" value="KZZ92989.1"/>
    <property type="molecule type" value="Genomic_DNA"/>
</dbReference>
<dbReference type="GO" id="GO:0005524">
    <property type="term" value="F:ATP binding"/>
    <property type="evidence" value="ECO:0007669"/>
    <property type="project" value="InterPro"/>
</dbReference>
<protein>
    <submittedName>
        <fullName evidence="3">ATPase, AAA-type, core</fullName>
    </submittedName>
</protein>
<feature type="region of interest" description="Disordered" evidence="1">
    <location>
        <begin position="1076"/>
        <end position="1140"/>
    </location>
</feature>
<feature type="compositionally biased region" description="Polar residues" evidence="1">
    <location>
        <begin position="810"/>
        <end position="824"/>
    </location>
</feature>
<dbReference type="CDD" id="cd00009">
    <property type="entry name" value="AAA"/>
    <property type="match status" value="1"/>
</dbReference>
<evidence type="ECO:0000313" key="4">
    <source>
        <dbReference type="Proteomes" id="UP000078544"/>
    </source>
</evidence>
<sequence length="1215" mass="135842">MDNLKSRHRQPTAGKGFSFDAFTGGPYGPPIEPENNNFEDVKHTGRYNNGVWYSVGSSGRPREDLDSEFKAAQQQVKLQGSPSIRHQTVYRIHNSDFPGQPTYFKVDEERDLEPIGVNELYYSLEADKNTMFIVTRDFVALPGENSGHNGEAVSVSVFTREPVHHTVLFLPGPMQGPMQEFLCLVPGFGNAFPGFDLEQEHSAPYKFWFYAREYFSEAINAMRETRKPVVRYFMYWIEMEFGDEFRFVDNQFKNGMVSHATMEYLVRPGDVLISRRTEAVASCMAYRRLKALDAVVPERVQPRASDLELEAQQPPLRAYRWRVAAWAWTYDGMFQREPMTMYVRVVGRTPYSEMRIVDLEVFPLRYEDQQGGASTRALLSRRGQRFWRCCQQRVVGYIPDHAVTLDLYGERFLVDVPLARRCHFHTCTPRNSNYTMRAIRFNPHDEGAHPKFDLAQCPSGDELRVFPGTILGYSLSRRVWMDLVVDRLEEVVWGSQLLSNLALEKSEQYLMRTLMTRSNKAAYDLLDPRHRGRVLLMQGGPGTGKTLVAQGLADVLRRPFLRFNCAERLIGRITVEDMLRQAQFYNLKFHCVVAFDNVETLLEGRGSNGVFYNSFAAFFMEQIKEIHGPVILSSRRVGYFDEQICSRATVVLRFPNLSVHQRVFVWFNLFRRIEDKDELIPAKNRRSYINMDELKPRIMSLALMEKNGYQIRRAVSEAREQARHNKEPLRLYHLLKVLKVIPKSTPGTINGRSVLEAGNGPGAVLSQGTKRKDNGEISDASPKRAARPADPSVEAVLGGTQPTDEAAPTSAHSSCDTASTTARSEVSHGKQLDCGNADSMDARSPRELMPPPPLPPRCRGKQPGHEATPVTSQPSWEAAPVAPRSEVSRGKQPAYGTPLKNASSPQESVPAPTVPMSEVARGKQPVHGGLSADVQSSMNLGFQQFYLGIQPGHGGSSAGMGPDSQQLYYGATDCTEMPKNSILGDMTTTQQYVAPMVRSSDRPYPSDEAEANSHVYLPGMRGLPSEQHSPLVGTSDCDQSLSSMGASSGQYSLPNIAGFNHDSYLPNTTGGLVGNLYQPSAGGSNDHQYQLSTGSSSGDRQYRLSAGGSSDHHPSSAGGASTQQYLPSTMGDNSAQQYHPGMLGDIMQQYQPSMFVESVQCQPYMGGESSTQPYPPSTGVDASHFYRLSRTGESRHSFRPNMGAENRQYYWQNKQ</sequence>
<feature type="compositionally biased region" description="Polar residues" evidence="1">
    <location>
        <begin position="1077"/>
        <end position="1099"/>
    </location>
</feature>
<dbReference type="Pfam" id="PF00004">
    <property type="entry name" value="AAA"/>
    <property type="match status" value="1"/>
</dbReference>
<organism evidence="3 4">
    <name type="scientific">Moelleriella libera RCEF 2490</name>
    <dbReference type="NCBI Taxonomy" id="1081109"/>
    <lineage>
        <taxon>Eukaryota</taxon>
        <taxon>Fungi</taxon>
        <taxon>Dikarya</taxon>
        <taxon>Ascomycota</taxon>
        <taxon>Pezizomycotina</taxon>
        <taxon>Sordariomycetes</taxon>
        <taxon>Hypocreomycetidae</taxon>
        <taxon>Hypocreales</taxon>
        <taxon>Clavicipitaceae</taxon>
        <taxon>Moelleriella</taxon>
    </lineage>
</organism>
<feature type="compositionally biased region" description="Basic residues" evidence="1">
    <location>
        <begin position="1"/>
        <end position="10"/>
    </location>
</feature>
<dbReference type="PANTHER" id="PTHR46411">
    <property type="entry name" value="FAMILY ATPASE, PUTATIVE-RELATED"/>
    <property type="match status" value="1"/>
</dbReference>
<accession>A0A167ZR32</accession>
<evidence type="ECO:0000259" key="2">
    <source>
        <dbReference type="SMART" id="SM00382"/>
    </source>
</evidence>
<feature type="compositionally biased region" description="Polar residues" evidence="1">
    <location>
        <begin position="1118"/>
        <end position="1137"/>
    </location>
</feature>
<dbReference type="SUPFAM" id="SSF52540">
    <property type="entry name" value="P-loop containing nucleoside triphosphate hydrolases"/>
    <property type="match status" value="1"/>
</dbReference>
<proteinExistence type="predicted"/>
<dbReference type="SMART" id="SM00382">
    <property type="entry name" value="AAA"/>
    <property type="match status" value="1"/>
</dbReference>
<reference evidence="3 4" key="1">
    <citation type="journal article" date="2016" name="Genome Biol. Evol.">
        <title>Divergent and convergent evolution of fungal pathogenicity.</title>
        <authorList>
            <person name="Shang Y."/>
            <person name="Xiao G."/>
            <person name="Zheng P."/>
            <person name="Cen K."/>
            <person name="Zhan S."/>
            <person name="Wang C."/>
        </authorList>
    </citation>
    <scope>NUCLEOTIDE SEQUENCE [LARGE SCALE GENOMIC DNA]</scope>
    <source>
        <strain evidence="3 4">RCEF 2490</strain>
    </source>
</reference>
<feature type="region of interest" description="Disordered" evidence="1">
    <location>
        <begin position="1"/>
        <end position="39"/>
    </location>
</feature>
<feature type="region of interest" description="Disordered" evidence="1">
    <location>
        <begin position="1026"/>
        <end position="1047"/>
    </location>
</feature>
<evidence type="ECO:0000313" key="3">
    <source>
        <dbReference type="EMBL" id="KZZ92989.1"/>
    </source>
</evidence>
<name>A0A167ZR32_9HYPO</name>
<feature type="compositionally biased region" description="Polar residues" evidence="1">
    <location>
        <begin position="1036"/>
        <end position="1047"/>
    </location>
</feature>
<dbReference type="InterPro" id="IPR003959">
    <property type="entry name" value="ATPase_AAA_core"/>
</dbReference>
<dbReference type="InterPro" id="IPR003593">
    <property type="entry name" value="AAA+_ATPase"/>
</dbReference>
<comment type="caution">
    <text evidence="3">The sequence shown here is derived from an EMBL/GenBank/DDBJ whole genome shotgun (WGS) entry which is preliminary data.</text>
</comment>
<dbReference type="Gene3D" id="3.40.50.300">
    <property type="entry name" value="P-loop containing nucleotide triphosphate hydrolases"/>
    <property type="match status" value="1"/>
</dbReference>
<feature type="domain" description="AAA+ ATPase" evidence="2">
    <location>
        <begin position="531"/>
        <end position="664"/>
    </location>
</feature>
<dbReference type="AlphaFoldDB" id="A0A167ZR32"/>